<dbReference type="CDD" id="cd14752">
    <property type="entry name" value="GH31_N"/>
    <property type="match status" value="1"/>
</dbReference>
<dbReference type="EC" id="3.2.1.20" evidence="3"/>
<sequence>MLVRLLCLVASAATAAIASPLAHPRAVVERGSTSSTDSCPGYNVSNIVKTDSSLTADLKLAGPACNAYGKDIDALKLLVEYQTEDRLHIKISDAAGQVYQVQESVLPRPDNDAVGASGAALEFDLTEKPFSFKVKRKDSGKILFDTSGPGGTLIFESQYVRLRTQLPQNPSLYGLGEHSDSFQLETHSYTRTLWNAESPFIPNHSNLYGSHPMYFDHRGGNGTHGVFLLNSNGMDIKIDNPSSGTFLEYNTLGGVIDLYIVAGPDPVDVSKQYAEIVGLPAMQPYWTFGFHQCKYGYNDTLDVAEVVANYSTAGIPLEVMWTDINYMDKRQDFTTDPERFKLSMMRELVDVLHSRNQRYVLIIDPGIHVASNLSSYKRGVDQDVFLKTANDALYHAVAWPGVIAYPDWLAPTTEEWWTGELGHAFDPKTGIDIDGVWIDMNEASNFCGDVKCVPEVLAQQDNIPPEPAQAPRNDTGRRIPGFPQDFQPHSKRDSGDGMKGIAGRNLLNPSYGIHNHQGDISNRAIWTNISNYDGTAQYDTHNFYGTMSAYTTRAAMLARRPTKRPFVLTRSTFSGAGRQVAHWFGDNASLWDHYRTSIQQMLTFASLHQMPMVGSDVCGFNLDTTEDLCARWAMLGAFQPFYRNHADITAAKQEFYLWPIVTKAAKKAIDVRYKLADYIYTALYRQTQNGTPLVSPLFFAYPNDTNTFAIQTQWLYGPSLLVSPVMDQNSTSVSIYLPDDIWYDYWTGKAVRGHGKSVTLNNLALTDIPLHIKGGSIIVQRAFSAMTLDEVRKQDFNITIAPGLDGTAHGSLYVDDGESLVQDPLLDLEFDWDGENLVGSGYLPSAEMQVMNVQILDPESASSAGHKRAVSVDGPWKLSEGFKWSL</sequence>
<dbReference type="PANTHER" id="PTHR22762:SF95">
    <property type="entry name" value="ALPHA_BETA-GLUCOSIDASE AGDC-RELATED"/>
    <property type="match status" value="1"/>
</dbReference>
<keyword evidence="12" id="KW-1185">Reference proteome</keyword>
<reference evidence="11" key="1">
    <citation type="journal article" date="2020" name="Stud. Mycol.">
        <title>101 Dothideomycetes genomes: a test case for predicting lifestyles and emergence of pathogens.</title>
        <authorList>
            <person name="Haridas S."/>
            <person name="Albert R."/>
            <person name="Binder M."/>
            <person name="Bloem J."/>
            <person name="Labutti K."/>
            <person name="Salamov A."/>
            <person name="Andreopoulos B."/>
            <person name="Baker S."/>
            <person name="Barry K."/>
            <person name="Bills G."/>
            <person name="Bluhm B."/>
            <person name="Cannon C."/>
            <person name="Castanera R."/>
            <person name="Culley D."/>
            <person name="Daum C."/>
            <person name="Ezra D."/>
            <person name="Gonzalez J."/>
            <person name="Henrissat B."/>
            <person name="Kuo A."/>
            <person name="Liang C."/>
            <person name="Lipzen A."/>
            <person name="Lutzoni F."/>
            <person name="Magnuson J."/>
            <person name="Mondo S."/>
            <person name="Nolan M."/>
            <person name="Ohm R."/>
            <person name="Pangilinan J."/>
            <person name="Park H.-J."/>
            <person name="Ramirez L."/>
            <person name="Alfaro M."/>
            <person name="Sun H."/>
            <person name="Tritt A."/>
            <person name="Yoshinaga Y."/>
            <person name="Zwiers L.-H."/>
            <person name="Turgeon B."/>
            <person name="Goodwin S."/>
            <person name="Spatafora J."/>
            <person name="Crous P."/>
            <person name="Grigoriev I."/>
        </authorList>
    </citation>
    <scope>NUCLEOTIDE SEQUENCE</scope>
    <source>
        <strain evidence="11">CBS 269.34</strain>
    </source>
</reference>
<name>A0A6A6QN62_9PEZI</name>
<dbReference type="Proteomes" id="UP000799750">
    <property type="component" value="Unassembled WGS sequence"/>
</dbReference>
<dbReference type="InterPro" id="IPR013780">
    <property type="entry name" value="Glyco_hydro_b"/>
</dbReference>
<proteinExistence type="inferred from homology"/>
<evidence type="ECO:0000256" key="7">
    <source>
        <dbReference type="SAM" id="SignalP"/>
    </source>
</evidence>
<keyword evidence="4 6" id="KW-0378">Hydrolase</keyword>
<dbReference type="InterPro" id="IPR030458">
    <property type="entry name" value="Glyco_hydro_31_AS"/>
</dbReference>
<dbReference type="Gene3D" id="3.20.20.80">
    <property type="entry name" value="Glycosidases"/>
    <property type="match status" value="1"/>
</dbReference>
<evidence type="ECO:0000313" key="11">
    <source>
        <dbReference type="EMBL" id="KAF2493559.1"/>
    </source>
</evidence>
<organism evidence="11 12">
    <name type="scientific">Lophium mytilinum</name>
    <dbReference type="NCBI Taxonomy" id="390894"/>
    <lineage>
        <taxon>Eukaryota</taxon>
        <taxon>Fungi</taxon>
        <taxon>Dikarya</taxon>
        <taxon>Ascomycota</taxon>
        <taxon>Pezizomycotina</taxon>
        <taxon>Dothideomycetes</taxon>
        <taxon>Pleosporomycetidae</taxon>
        <taxon>Mytilinidiales</taxon>
        <taxon>Mytilinidiaceae</taxon>
        <taxon>Lophium</taxon>
    </lineage>
</organism>
<dbReference type="Pfam" id="PF13802">
    <property type="entry name" value="Gal_mutarotas_2"/>
    <property type="match status" value="1"/>
</dbReference>
<dbReference type="InterPro" id="IPR025887">
    <property type="entry name" value="Glyco_hydro_31_N_dom"/>
</dbReference>
<dbReference type="GO" id="GO:0005975">
    <property type="term" value="P:carbohydrate metabolic process"/>
    <property type="evidence" value="ECO:0007669"/>
    <property type="project" value="InterPro"/>
</dbReference>
<dbReference type="SUPFAM" id="SSF74650">
    <property type="entry name" value="Galactose mutarotase-like"/>
    <property type="match status" value="1"/>
</dbReference>
<dbReference type="InterPro" id="IPR017853">
    <property type="entry name" value="GH"/>
</dbReference>
<evidence type="ECO:0000256" key="4">
    <source>
        <dbReference type="ARBA" id="ARBA00022801"/>
    </source>
</evidence>
<dbReference type="AlphaFoldDB" id="A0A6A6QN62"/>
<dbReference type="Gene3D" id="2.60.40.1760">
    <property type="entry name" value="glycosyl hydrolase (family 31)"/>
    <property type="match status" value="1"/>
</dbReference>
<dbReference type="Pfam" id="PF01055">
    <property type="entry name" value="Glyco_hydro_31_2nd"/>
    <property type="match status" value="1"/>
</dbReference>
<dbReference type="Pfam" id="PF21365">
    <property type="entry name" value="Glyco_hydro_31_3rd"/>
    <property type="match status" value="1"/>
</dbReference>
<dbReference type="CDD" id="cd06602">
    <property type="entry name" value="GH31_MGAM_SI_GAA"/>
    <property type="match status" value="1"/>
</dbReference>
<keyword evidence="5 6" id="KW-0326">Glycosidase</keyword>
<evidence type="ECO:0000259" key="9">
    <source>
        <dbReference type="Pfam" id="PF13802"/>
    </source>
</evidence>
<comment type="similarity">
    <text evidence="2 6">Belongs to the glycosyl hydrolase 31 family.</text>
</comment>
<evidence type="ECO:0000259" key="8">
    <source>
        <dbReference type="Pfam" id="PF01055"/>
    </source>
</evidence>
<evidence type="ECO:0000256" key="1">
    <source>
        <dbReference type="ARBA" id="ARBA00001657"/>
    </source>
</evidence>
<feature type="domain" description="Glycosyl hydrolase family 31 C-terminal" evidence="10">
    <location>
        <begin position="690"/>
        <end position="778"/>
    </location>
</feature>
<feature type="domain" description="Glycoside hydrolase family 31 N-terminal" evidence="9">
    <location>
        <begin position="110"/>
        <end position="233"/>
    </location>
</feature>
<dbReference type="PANTHER" id="PTHR22762">
    <property type="entry name" value="ALPHA-GLUCOSIDASE"/>
    <property type="match status" value="1"/>
</dbReference>
<evidence type="ECO:0000256" key="6">
    <source>
        <dbReference type="RuleBase" id="RU361185"/>
    </source>
</evidence>
<dbReference type="OrthoDB" id="5839090at2759"/>
<dbReference type="Gene3D" id="2.60.40.1180">
    <property type="entry name" value="Golgi alpha-mannosidase II"/>
    <property type="match status" value="2"/>
</dbReference>
<comment type="catalytic activity">
    <reaction evidence="1">
        <text>Hydrolysis of terminal, non-reducing (1-&gt;4)-linked alpha-D-glucose residues with release of alpha-D-glucose.</text>
        <dbReference type="EC" id="3.2.1.20"/>
    </reaction>
</comment>
<feature type="signal peptide" evidence="7">
    <location>
        <begin position="1"/>
        <end position="18"/>
    </location>
</feature>
<dbReference type="InterPro" id="IPR000322">
    <property type="entry name" value="Glyco_hydro_31_TIM"/>
</dbReference>
<protein>
    <recommendedName>
        <fullName evidence="3">alpha-glucosidase</fullName>
        <ecNumber evidence="3">3.2.1.20</ecNumber>
    </recommendedName>
</protein>
<dbReference type="EMBL" id="MU004192">
    <property type="protein sequence ID" value="KAF2493559.1"/>
    <property type="molecule type" value="Genomic_DNA"/>
</dbReference>
<dbReference type="GO" id="GO:0004558">
    <property type="term" value="F:alpha-1,4-glucosidase activity"/>
    <property type="evidence" value="ECO:0007669"/>
    <property type="project" value="UniProtKB-EC"/>
</dbReference>
<dbReference type="InterPro" id="IPR048395">
    <property type="entry name" value="Glyco_hydro_31_C"/>
</dbReference>
<keyword evidence="7" id="KW-0732">Signal</keyword>
<evidence type="ECO:0000259" key="10">
    <source>
        <dbReference type="Pfam" id="PF21365"/>
    </source>
</evidence>
<feature type="chain" id="PRO_5025401200" description="alpha-glucosidase" evidence="7">
    <location>
        <begin position="19"/>
        <end position="886"/>
    </location>
</feature>
<dbReference type="GO" id="GO:0030246">
    <property type="term" value="F:carbohydrate binding"/>
    <property type="evidence" value="ECO:0007669"/>
    <property type="project" value="InterPro"/>
</dbReference>
<evidence type="ECO:0000313" key="12">
    <source>
        <dbReference type="Proteomes" id="UP000799750"/>
    </source>
</evidence>
<feature type="domain" description="Glycoside hydrolase family 31 TIM barrel" evidence="8">
    <location>
        <begin position="280"/>
        <end position="682"/>
    </location>
</feature>
<accession>A0A6A6QN62</accession>
<evidence type="ECO:0000256" key="2">
    <source>
        <dbReference type="ARBA" id="ARBA00007806"/>
    </source>
</evidence>
<evidence type="ECO:0000256" key="5">
    <source>
        <dbReference type="ARBA" id="ARBA00023295"/>
    </source>
</evidence>
<gene>
    <name evidence="11" type="ORF">BU16DRAFT_490242</name>
</gene>
<dbReference type="SUPFAM" id="SSF51011">
    <property type="entry name" value="Glycosyl hydrolase domain"/>
    <property type="match status" value="1"/>
</dbReference>
<dbReference type="InterPro" id="IPR011013">
    <property type="entry name" value="Gal_mutarotase_sf_dom"/>
</dbReference>
<dbReference type="SUPFAM" id="SSF51445">
    <property type="entry name" value="(Trans)glycosidases"/>
    <property type="match status" value="1"/>
</dbReference>
<evidence type="ECO:0000256" key="3">
    <source>
        <dbReference type="ARBA" id="ARBA00012741"/>
    </source>
</evidence>
<dbReference type="PROSITE" id="PS00129">
    <property type="entry name" value="GLYCOSYL_HYDROL_F31_1"/>
    <property type="match status" value="1"/>
</dbReference>